<evidence type="ECO:0000313" key="1">
    <source>
        <dbReference type="EMBL" id="KAL2326964.1"/>
    </source>
</evidence>
<comment type="caution">
    <text evidence="1">The sequence shown here is derived from an EMBL/GenBank/DDBJ whole genome shotgun (WGS) entry which is preliminary data.</text>
</comment>
<gene>
    <name evidence="1" type="ORF">Fmac_020391</name>
</gene>
<proteinExistence type="predicted"/>
<dbReference type="EMBL" id="JBGMDY010000007">
    <property type="protein sequence ID" value="KAL2326964.1"/>
    <property type="molecule type" value="Genomic_DNA"/>
</dbReference>
<evidence type="ECO:0000313" key="2">
    <source>
        <dbReference type="Proteomes" id="UP001603857"/>
    </source>
</evidence>
<sequence>MDRNVNVNGLISASLVPCLHHIEEKRSTAGFERILNLMRQNALTHCQMDEMTSLRCIQR</sequence>
<accession>A0ABD1LTW3</accession>
<name>A0ABD1LTW3_9FABA</name>
<dbReference type="Proteomes" id="UP001603857">
    <property type="component" value="Unassembled WGS sequence"/>
</dbReference>
<organism evidence="1 2">
    <name type="scientific">Flemingia macrophylla</name>
    <dbReference type="NCBI Taxonomy" id="520843"/>
    <lineage>
        <taxon>Eukaryota</taxon>
        <taxon>Viridiplantae</taxon>
        <taxon>Streptophyta</taxon>
        <taxon>Embryophyta</taxon>
        <taxon>Tracheophyta</taxon>
        <taxon>Spermatophyta</taxon>
        <taxon>Magnoliopsida</taxon>
        <taxon>eudicotyledons</taxon>
        <taxon>Gunneridae</taxon>
        <taxon>Pentapetalae</taxon>
        <taxon>rosids</taxon>
        <taxon>fabids</taxon>
        <taxon>Fabales</taxon>
        <taxon>Fabaceae</taxon>
        <taxon>Papilionoideae</taxon>
        <taxon>50 kb inversion clade</taxon>
        <taxon>NPAAA clade</taxon>
        <taxon>indigoferoid/millettioid clade</taxon>
        <taxon>Phaseoleae</taxon>
        <taxon>Flemingia</taxon>
    </lineage>
</organism>
<reference evidence="1 2" key="1">
    <citation type="submission" date="2024-08" db="EMBL/GenBank/DDBJ databases">
        <title>Insights into the chromosomal genome structure of Flemingia macrophylla.</title>
        <authorList>
            <person name="Ding Y."/>
            <person name="Zhao Y."/>
            <person name="Bi W."/>
            <person name="Wu M."/>
            <person name="Zhao G."/>
            <person name="Gong Y."/>
            <person name="Li W."/>
            <person name="Zhang P."/>
        </authorList>
    </citation>
    <scope>NUCLEOTIDE SEQUENCE [LARGE SCALE GENOMIC DNA]</scope>
    <source>
        <strain evidence="1">DYQJB</strain>
        <tissue evidence="1">Leaf</tissue>
    </source>
</reference>
<protein>
    <submittedName>
        <fullName evidence="1">Uncharacterized protein</fullName>
    </submittedName>
</protein>
<keyword evidence="2" id="KW-1185">Reference proteome</keyword>
<dbReference type="AlphaFoldDB" id="A0ABD1LTW3"/>